<sequence>MEKNENCSNLIRPREGKPERSGRISKREERCHASSNEAVSKEEDYLIPPKKQRLMLNGQSTYTGENSTASGSGIGFSCDVYEYDNKASPFLVPAPPPPKPCLKVSGAEEYCLRLLQPPVIGYEASNMVVRQTAGNTLDMERIDVDKQKLIPLQTSSSSMSPSYEHRSRSTRVKTLIEGVHYERRPRQTQRRRWDEKGSSNK</sequence>
<comment type="caution">
    <text evidence="2">The sequence shown here is derived from an EMBL/GenBank/DDBJ whole genome shotgun (WGS) entry which is preliminary data.</text>
</comment>
<feature type="region of interest" description="Disordered" evidence="1">
    <location>
        <begin position="152"/>
        <end position="201"/>
    </location>
</feature>
<protein>
    <submittedName>
        <fullName evidence="2">Uncharacterized protein</fullName>
    </submittedName>
</protein>
<dbReference type="Proteomes" id="UP001642540">
    <property type="component" value="Unassembled WGS sequence"/>
</dbReference>
<feature type="compositionally biased region" description="Basic and acidic residues" evidence="1">
    <location>
        <begin position="179"/>
        <end position="201"/>
    </location>
</feature>
<evidence type="ECO:0000313" key="2">
    <source>
        <dbReference type="EMBL" id="CAL8079314.1"/>
    </source>
</evidence>
<evidence type="ECO:0000256" key="1">
    <source>
        <dbReference type="SAM" id="MobiDB-lite"/>
    </source>
</evidence>
<reference evidence="2 3" key="1">
    <citation type="submission" date="2024-08" db="EMBL/GenBank/DDBJ databases">
        <authorList>
            <person name="Cucini C."/>
            <person name="Frati F."/>
        </authorList>
    </citation>
    <scope>NUCLEOTIDE SEQUENCE [LARGE SCALE GENOMIC DNA]</scope>
</reference>
<proteinExistence type="predicted"/>
<evidence type="ECO:0000313" key="3">
    <source>
        <dbReference type="Proteomes" id="UP001642540"/>
    </source>
</evidence>
<gene>
    <name evidence="2" type="ORF">ODALV1_LOCUS4333</name>
</gene>
<feature type="region of interest" description="Disordered" evidence="1">
    <location>
        <begin position="1"/>
        <end position="46"/>
    </location>
</feature>
<keyword evidence="3" id="KW-1185">Reference proteome</keyword>
<dbReference type="EMBL" id="CAXLJM020000013">
    <property type="protein sequence ID" value="CAL8079314.1"/>
    <property type="molecule type" value="Genomic_DNA"/>
</dbReference>
<name>A0ABP1PXJ4_9HEXA</name>
<feature type="compositionally biased region" description="Basic and acidic residues" evidence="1">
    <location>
        <begin position="12"/>
        <end position="32"/>
    </location>
</feature>
<organism evidence="2 3">
    <name type="scientific">Orchesella dallaii</name>
    <dbReference type="NCBI Taxonomy" id="48710"/>
    <lineage>
        <taxon>Eukaryota</taxon>
        <taxon>Metazoa</taxon>
        <taxon>Ecdysozoa</taxon>
        <taxon>Arthropoda</taxon>
        <taxon>Hexapoda</taxon>
        <taxon>Collembola</taxon>
        <taxon>Entomobryomorpha</taxon>
        <taxon>Entomobryoidea</taxon>
        <taxon>Orchesellidae</taxon>
        <taxon>Orchesellinae</taxon>
        <taxon>Orchesella</taxon>
    </lineage>
</organism>
<accession>A0ABP1PXJ4</accession>